<keyword evidence="2" id="KW-1185">Reference proteome</keyword>
<reference evidence="1 2" key="1">
    <citation type="submission" date="2023-08" db="EMBL/GenBank/DDBJ databases">
        <title>A Necator americanus chromosomal reference genome.</title>
        <authorList>
            <person name="Ilik V."/>
            <person name="Petrzelkova K.J."/>
            <person name="Pardy F."/>
            <person name="Fuh T."/>
            <person name="Niatou-Singa F.S."/>
            <person name="Gouil Q."/>
            <person name="Baker L."/>
            <person name="Ritchie M.E."/>
            <person name="Jex A.R."/>
            <person name="Gazzola D."/>
            <person name="Li H."/>
            <person name="Toshio Fujiwara R."/>
            <person name="Zhan B."/>
            <person name="Aroian R.V."/>
            <person name="Pafco B."/>
            <person name="Schwarz E.M."/>
        </authorList>
    </citation>
    <scope>NUCLEOTIDE SEQUENCE [LARGE SCALE GENOMIC DNA]</scope>
    <source>
        <strain evidence="1 2">Aroian</strain>
        <tissue evidence="1">Whole animal</tissue>
    </source>
</reference>
<proteinExistence type="predicted"/>
<gene>
    <name evidence="1" type="primary">Necator_chrI.g3668</name>
    <name evidence="1" type="ORF">RB195_007539</name>
</gene>
<evidence type="ECO:0000313" key="2">
    <source>
        <dbReference type="Proteomes" id="UP001303046"/>
    </source>
</evidence>
<name>A0ABR1BXR1_NECAM</name>
<comment type="caution">
    <text evidence="1">The sequence shown here is derived from an EMBL/GenBank/DDBJ whole genome shotgun (WGS) entry which is preliminary data.</text>
</comment>
<dbReference type="Proteomes" id="UP001303046">
    <property type="component" value="Unassembled WGS sequence"/>
</dbReference>
<organism evidence="1 2">
    <name type="scientific">Necator americanus</name>
    <name type="common">Human hookworm</name>
    <dbReference type="NCBI Taxonomy" id="51031"/>
    <lineage>
        <taxon>Eukaryota</taxon>
        <taxon>Metazoa</taxon>
        <taxon>Ecdysozoa</taxon>
        <taxon>Nematoda</taxon>
        <taxon>Chromadorea</taxon>
        <taxon>Rhabditida</taxon>
        <taxon>Rhabditina</taxon>
        <taxon>Rhabditomorpha</taxon>
        <taxon>Strongyloidea</taxon>
        <taxon>Ancylostomatidae</taxon>
        <taxon>Bunostominae</taxon>
        <taxon>Necator</taxon>
    </lineage>
</organism>
<dbReference type="EMBL" id="JAVFWL010000001">
    <property type="protein sequence ID" value="KAK6731134.1"/>
    <property type="molecule type" value="Genomic_DNA"/>
</dbReference>
<accession>A0ABR1BXR1</accession>
<protein>
    <submittedName>
        <fullName evidence="1">Uncharacterized protein</fullName>
    </submittedName>
</protein>
<sequence>MEDQAAIVIRRPYVSQESTIHLIQQAVVEDPSHSRRFRQRPPADWFKRHTDLRISQKFGQGGLLEFARQRTAVQCDEAAKTQGYQGSITDFIISKFGNDALLTWDITKSADAGSEDTAYFIQVERFINGTWEVTDQIFGVSTPFASVPITPSQKYKFLVCIDHEGSRYSCEEKEFSVDPLEGSSLKNIRMEFTSTSIPIIRFSFSSEDEAECEAFLCTNPLIGRECKREAAEITLDKVIFDEMLREHAKFYTTIGCFSSTGMYPRSPWIMFVVPELFTTFLPKKMHALDFYPLKYGYFKME</sequence>
<evidence type="ECO:0000313" key="1">
    <source>
        <dbReference type="EMBL" id="KAK6731134.1"/>
    </source>
</evidence>